<dbReference type="SUPFAM" id="SSF50249">
    <property type="entry name" value="Nucleic acid-binding proteins"/>
    <property type="match status" value="1"/>
</dbReference>
<dbReference type="InterPro" id="IPR012442">
    <property type="entry name" value="DUF1645_plant"/>
</dbReference>
<comment type="caution">
    <text evidence="3">The sequence shown here is derived from an EMBL/GenBank/DDBJ whole genome shotgun (WGS) entry which is preliminary data.</text>
</comment>
<evidence type="ECO:0000313" key="3">
    <source>
        <dbReference type="EMBL" id="KAK8522490.1"/>
    </source>
</evidence>
<dbReference type="Pfam" id="PF07816">
    <property type="entry name" value="DUF1645"/>
    <property type="match status" value="1"/>
</dbReference>
<proteinExistence type="predicted"/>
<reference evidence="3 4" key="1">
    <citation type="journal article" date="2024" name="G3 (Bethesda)">
        <title>Genome assembly of Hibiscus sabdariffa L. provides insights into metabolisms of medicinal natural products.</title>
        <authorList>
            <person name="Kim T."/>
        </authorList>
    </citation>
    <scope>NUCLEOTIDE SEQUENCE [LARGE SCALE GENOMIC DNA]</scope>
    <source>
        <strain evidence="3">TK-2024</strain>
        <tissue evidence="3">Old leaves</tissue>
    </source>
</reference>
<dbReference type="InterPro" id="IPR048970">
    <property type="entry name" value="OB_Ssb-like"/>
</dbReference>
<organism evidence="3 4">
    <name type="scientific">Hibiscus sabdariffa</name>
    <name type="common">roselle</name>
    <dbReference type="NCBI Taxonomy" id="183260"/>
    <lineage>
        <taxon>Eukaryota</taxon>
        <taxon>Viridiplantae</taxon>
        <taxon>Streptophyta</taxon>
        <taxon>Embryophyta</taxon>
        <taxon>Tracheophyta</taxon>
        <taxon>Spermatophyta</taxon>
        <taxon>Magnoliopsida</taxon>
        <taxon>eudicotyledons</taxon>
        <taxon>Gunneridae</taxon>
        <taxon>Pentapetalae</taxon>
        <taxon>rosids</taxon>
        <taxon>malvids</taxon>
        <taxon>Malvales</taxon>
        <taxon>Malvaceae</taxon>
        <taxon>Malvoideae</taxon>
        <taxon>Hibiscus</taxon>
    </lineage>
</organism>
<feature type="domain" description="Single-stranded DNA binding protein Ssb-like OB fold" evidence="2">
    <location>
        <begin position="283"/>
        <end position="374"/>
    </location>
</feature>
<keyword evidence="4" id="KW-1185">Reference proteome</keyword>
<feature type="region of interest" description="Disordered" evidence="1">
    <location>
        <begin position="184"/>
        <end position="217"/>
    </location>
</feature>
<protein>
    <recommendedName>
        <fullName evidence="2">Single-stranded DNA binding protein Ssb-like OB fold domain-containing protein</fullName>
    </recommendedName>
</protein>
<dbReference type="EMBL" id="JBBPBM010000045">
    <property type="protein sequence ID" value="KAK8522490.1"/>
    <property type="molecule type" value="Genomic_DNA"/>
</dbReference>
<dbReference type="Gene3D" id="2.40.50.140">
    <property type="entry name" value="Nucleic acid-binding proteins"/>
    <property type="match status" value="1"/>
</dbReference>
<evidence type="ECO:0000256" key="1">
    <source>
        <dbReference type="SAM" id="MobiDB-lite"/>
    </source>
</evidence>
<evidence type="ECO:0000313" key="4">
    <source>
        <dbReference type="Proteomes" id="UP001472677"/>
    </source>
</evidence>
<dbReference type="CDD" id="cd04491">
    <property type="entry name" value="SoSSB_OBF"/>
    <property type="match status" value="1"/>
</dbReference>
<dbReference type="PANTHER" id="PTHR31472:SF39">
    <property type="entry name" value="F5O8.30 PROTEIN"/>
    <property type="match status" value="1"/>
</dbReference>
<dbReference type="InterPro" id="IPR012340">
    <property type="entry name" value="NA-bd_OB-fold"/>
</dbReference>
<accession>A0ABR2CRT4</accession>
<dbReference type="Proteomes" id="UP001472677">
    <property type="component" value="Unassembled WGS sequence"/>
</dbReference>
<evidence type="ECO:0000259" key="2">
    <source>
        <dbReference type="Pfam" id="PF21473"/>
    </source>
</evidence>
<name>A0ABR2CRT4_9ROSI</name>
<sequence length="401" mass="44743">MQVMDSSLSLSPSFNKDFREFDGDKVSYDFGFKLRLNEDGAEEEDEEFSFVSVNADGSTVSADDVFQNGQIRPVFPLFNQDLLFADEDGSVSRSEDGDVSPRASPTKVFVKDSLEPVGPYCEWKRDDGITVEATSPDRCKKSNSTGFSKLRRVRDLMLRSNSDGKDAFVLLNHPFPFSVSAAKMEKKNGKEEKKTKVKGVGEKPPNGKKEKSEKTAASAHEKLYVRNRAIREGDKRRSYLPIRQISSLLISVTWISLSKSPKGTEMAESKPLRKPVFTKVDQLRPGTSGHTLTVKVVSTKMVLQKGRADGPQVRQLRIAECLVGDETGMIIFTARNDQVDLMKEGATVTFRNAKIDMFKGSMRLAVDKWGRIEAAEPASFSVKEDNNLSLIEYELVNVVEE</sequence>
<dbReference type="PANTHER" id="PTHR31472">
    <property type="entry name" value="OS05G0244600 PROTEIN"/>
    <property type="match status" value="1"/>
</dbReference>
<dbReference type="Pfam" id="PF21473">
    <property type="entry name" value="OB_Ssb-like"/>
    <property type="match status" value="1"/>
</dbReference>
<gene>
    <name evidence="3" type="ORF">V6N12_056198</name>
</gene>